<gene>
    <name evidence="2" type="ORF">GCM10017044_17820</name>
</gene>
<dbReference type="AlphaFoldDB" id="A0A919ARK0"/>
<evidence type="ECO:0000259" key="1">
    <source>
        <dbReference type="Pfam" id="PF08885"/>
    </source>
</evidence>
<dbReference type="RefSeq" id="WP_191252112.1">
    <property type="nucleotide sequence ID" value="NZ_BNCI01000002.1"/>
</dbReference>
<sequence length="350" mass="39798">MTNQNPYQNLPGEAYWRTGVASCNPLDFEKLYTRKFEILETDKIATAGSCFAQHIGRHMAKSGFNYRDYEKAPPLLPQHLHAKYGYGIYSARYGNIYTAHQLSQLFDRAYGKFTPEETVWTDGERYIDPFRPTIEPNGFSCLEEFKILQDAHFSAVRKMFETADVFVFTLGLTEAWRHTSDKAVYPVCPGTAAGTFDADVYEFHNFTFVEIYQELKQTLAKMREINPGLKVILTVSPVPLTATASDKHVLVASMHSKSTLRTVAGELAQEDPLTDYFPSYEIVASHPMRAMFFDPNLRTVSLRGVDQVMRHFFKEHTPPGVLEKSPAGNESLDEDDIVCDEELLEMEQTL</sequence>
<feature type="domain" description="GSCFA" evidence="1">
    <location>
        <begin position="43"/>
        <end position="312"/>
    </location>
</feature>
<evidence type="ECO:0000313" key="2">
    <source>
        <dbReference type="EMBL" id="GHF23685.1"/>
    </source>
</evidence>
<accession>A0A919ARK0</accession>
<organism evidence="2 3">
    <name type="scientific">Kordiimonas sediminis</name>
    <dbReference type="NCBI Taxonomy" id="1735581"/>
    <lineage>
        <taxon>Bacteria</taxon>
        <taxon>Pseudomonadati</taxon>
        <taxon>Pseudomonadota</taxon>
        <taxon>Alphaproteobacteria</taxon>
        <taxon>Kordiimonadales</taxon>
        <taxon>Kordiimonadaceae</taxon>
        <taxon>Kordiimonas</taxon>
    </lineage>
</organism>
<dbReference type="Proteomes" id="UP000630923">
    <property type="component" value="Unassembled WGS sequence"/>
</dbReference>
<protein>
    <recommendedName>
        <fullName evidence="1">GSCFA domain-containing protein</fullName>
    </recommendedName>
</protein>
<dbReference type="Pfam" id="PF08885">
    <property type="entry name" value="GSCFA"/>
    <property type="match status" value="1"/>
</dbReference>
<name>A0A919ARK0_9PROT</name>
<reference evidence="2" key="2">
    <citation type="submission" date="2020-09" db="EMBL/GenBank/DDBJ databases">
        <authorList>
            <person name="Sun Q."/>
            <person name="Kim S."/>
        </authorList>
    </citation>
    <scope>NUCLEOTIDE SEQUENCE</scope>
    <source>
        <strain evidence="2">KCTC 42590</strain>
    </source>
</reference>
<keyword evidence="3" id="KW-1185">Reference proteome</keyword>
<proteinExistence type="predicted"/>
<dbReference type="InterPro" id="IPR014982">
    <property type="entry name" value="GSCFA"/>
</dbReference>
<reference evidence="2" key="1">
    <citation type="journal article" date="2014" name="Int. J. Syst. Evol. Microbiol.">
        <title>Complete genome sequence of Corynebacterium casei LMG S-19264T (=DSM 44701T), isolated from a smear-ripened cheese.</title>
        <authorList>
            <consortium name="US DOE Joint Genome Institute (JGI-PGF)"/>
            <person name="Walter F."/>
            <person name="Albersmeier A."/>
            <person name="Kalinowski J."/>
            <person name="Ruckert C."/>
        </authorList>
    </citation>
    <scope>NUCLEOTIDE SEQUENCE</scope>
    <source>
        <strain evidence="2">KCTC 42590</strain>
    </source>
</reference>
<dbReference type="EMBL" id="BNCI01000002">
    <property type="protein sequence ID" value="GHF23685.1"/>
    <property type="molecule type" value="Genomic_DNA"/>
</dbReference>
<comment type="caution">
    <text evidence="2">The sequence shown here is derived from an EMBL/GenBank/DDBJ whole genome shotgun (WGS) entry which is preliminary data.</text>
</comment>
<evidence type="ECO:0000313" key="3">
    <source>
        <dbReference type="Proteomes" id="UP000630923"/>
    </source>
</evidence>